<feature type="domain" description="Enoyl reductase (ER)" evidence="1">
    <location>
        <begin position="17"/>
        <end position="325"/>
    </location>
</feature>
<dbReference type="AlphaFoldDB" id="A0A480ARM0"/>
<dbReference type="Pfam" id="PF00107">
    <property type="entry name" value="ADH_zinc_N"/>
    <property type="match status" value="1"/>
</dbReference>
<comment type="caution">
    <text evidence="2">The sequence shown here is derived from an EMBL/GenBank/DDBJ whole genome shotgun (WGS) entry which is preliminary data.</text>
</comment>
<evidence type="ECO:0000313" key="2">
    <source>
        <dbReference type="EMBL" id="GCL64299.1"/>
    </source>
</evidence>
<evidence type="ECO:0000313" key="3">
    <source>
        <dbReference type="Proteomes" id="UP000301751"/>
    </source>
</evidence>
<dbReference type="InterPro" id="IPR013154">
    <property type="entry name" value="ADH-like_N"/>
</dbReference>
<organism evidence="2 3">
    <name type="scientific">Pseudaquabacterium pictum</name>
    <dbReference type="NCBI Taxonomy" id="2315236"/>
    <lineage>
        <taxon>Bacteria</taxon>
        <taxon>Pseudomonadati</taxon>
        <taxon>Pseudomonadota</taxon>
        <taxon>Betaproteobacteria</taxon>
        <taxon>Burkholderiales</taxon>
        <taxon>Sphaerotilaceae</taxon>
        <taxon>Pseudaquabacterium</taxon>
    </lineage>
</organism>
<sequence length="329" mass="34074">MPAPTDTLALVCEHLADDLASLQLRRWPLPPMGPADVRVAMAAVALNFPDLLMTRGLYQFKPPVPYIPGMEGTGVVVEAGPDSGWTPGDRVGLGGKHGLLAEQVVVPGASLRALPAGMPLDAAAAVMVTGLTAWVALARIGRLQRGETLLVHGARGGVGQACVQIGLHLGAQVIATATQPERLAELVPLGVQVLPSSGFRAAVLEATGGRGADVVADPVGGDVFDESARCTAFGGRLLVLGFASGRIASIDSNRPLIKGFSVVGVRAGEYGRHFPAHHAEHLAAVHRLAETGVLRPSIGARFPLSQAKEALTAMARREVTGKIVVTIGR</sequence>
<dbReference type="CDD" id="cd08241">
    <property type="entry name" value="QOR1"/>
    <property type="match status" value="1"/>
</dbReference>
<dbReference type="GO" id="GO:0016491">
    <property type="term" value="F:oxidoreductase activity"/>
    <property type="evidence" value="ECO:0007669"/>
    <property type="project" value="InterPro"/>
</dbReference>
<dbReference type="OrthoDB" id="5484143at2"/>
<evidence type="ECO:0000259" key="1">
    <source>
        <dbReference type="SMART" id="SM00829"/>
    </source>
</evidence>
<keyword evidence="3" id="KW-1185">Reference proteome</keyword>
<gene>
    <name evidence="2" type="ORF">AQPW35_33800</name>
</gene>
<dbReference type="PANTHER" id="PTHR43677:SF4">
    <property type="entry name" value="QUINONE OXIDOREDUCTASE-LIKE PROTEIN 2"/>
    <property type="match status" value="1"/>
</dbReference>
<dbReference type="Pfam" id="PF08240">
    <property type="entry name" value="ADH_N"/>
    <property type="match status" value="1"/>
</dbReference>
<dbReference type="Gene3D" id="3.40.50.720">
    <property type="entry name" value="NAD(P)-binding Rossmann-like Domain"/>
    <property type="match status" value="1"/>
</dbReference>
<name>A0A480ARM0_9BURK</name>
<dbReference type="RefSeq" id="WP_137734040.1">
    <property type="nucleotide sequence ID" value="NZ_BJCL01000009.1"/>
</dbReference>
<accession>A0A480ARM0</accession>
<dbReference type="InterPro" id="IPR036291">
    <property type="entry name" value="NAD(P)-bd_dom_sf"/>
</dbReference>
<dbReference type="SUPFAM" id="SSF50129">
    <property type="entry name" value="GroES-like"/>
    <property type="match status" value="1"/>
</dbReference>
<dbReference type="InterPro" id="IPR013149">
    <property type="entry name" value="ADH-like_C"/>
</dbReference>
<dbReference type="SUPFAM" id="SSF51735">
    <property type="entry name" value="NAD(P)-binding Rossmann-fold domains"/>
    <property type="match status" value="1"/>
</dbReference>
<dbReference type="EMBL" id="BJCL01000009">
    <property type="protein sequence ID" value="GCL64299.1"/>
    <property type="molecule type" value="Genomic_DNA"/>
</dbReference>
<dbReference type="InterPro" id="IPR011032">
    <property type="entry name" value="GroES-like_sf"/>
</dbReference>
<dbReference type="InterPro" id="IPR051397">
    <property type="entry name" value="Zn-ADH-like_protein"/>
</dbReference>
<protein>
    <submittedName>
        <fullName evidence="2">NADPH:quinone oxidoreductase</fullName>
    </submittedName>
</protein>
<dbReference type="Gene3D" id="3.90.180.10">
    <property type="entry name" value="Medium-chain alcohol dehydrogenases, catalytic domain"/>
    <property type="match status" value="1"/>
</dbReference>
<proteinExistence type="predicted"/>
<dbReference type="SMART" id="SM00829">
    <property type="entry name" value="PKS_ER"/>
    <property type="match status" value="1"/>
</dbReference>
<dbReference type="PANTHER" id="PTHR43677">
    <property type="entry name" value="SHORT-CHAIN DEHYDROGENASE/REDUCTASE"/>
    <property type="match status" value="1"/>
</dbReference>
<reference evidence="3" key="1">
    <citation type="submission" date="2019-03" db="EMBL/GenBank/DDBJ databases">
        <title>Aquabacterium pictum sp.nov., the first bacteriochlorophyll a-containing freshwater bacterium in the genus Aquabacterium of the class Betaproteobacteria.</title>
        <authorList>
            <person name="Hirose S."/>
            <person name="Tank M."/>
            <person name="Hara E."/>
            <person name="Tamaki H."/>
            <person name="Takaichi S."/>
            <person name="Haruta S."/>
            <person name="Hanada S."/>
        </authorList>
    </citation>
    <scope>NUCLEOTIDE SEQUENCE [LARGE SCALE GENOMIC DNA]</scope>
    <source>
        <strain evidence="3">W35</strain>
    </source>
</reference>
<dbReference type="Proteomes" id="UP000301751">
    <property type="component" value="Unassembled WGS sequence"/>
</dbReference>
<dbReference type="InterPro" id="IPR020843">
    <property type="entry name" value="ER"/>
</dbReference>